<gene>
    <name evidence="2" type="ORF">AFUS01_LOCUS36669</name>
</gene>
<dbReference type="InterPro" id="IPR016208">
    <property type="entry name" value="Ald_Oxase/xanthine_DH-like"/>
</dbReference>
<dbReference type="PANTHER" id="PTHR45444">
    <property type="entry name" value="XANTHINE DEHYDROGENASE"/>
    <property type="match status" value="1"/>
</dbReference>
<dbReference type="Pfam" id="PF01799">
    <property type="entry name" value="Fer2_2"/>
    <property type="match status" value="1"/>
</dbReference>
<dbReference type="OrthoDB" id="8300278at2759"/>
<proteinExistence type="predicted"/>
<feature type="non-terminal residue" evidence="2">
    <location>
        <position position="1"/>
    </location>
</feature>
<feature type="non-terminal residue" evidence="2">
    <location>
        <position position="166"/>
    </location>
</feature>
<sequence>MSKTKNLHTGKETIRSVNSCLVPVFACDGWEISTVEALGNKATGYHPLQQRLAKFHGSQCGFCTPGWVMNFYSAIQSKQQISLADIEDITDGNICRCTGYRPILDAVKSLAADAPEHLKRKCGNMDSCQIQTCQRFYDDLVKIDIRPPVILQDSSSNKWVKATDMM</sequence>
<dbReference type="EMBL" id="CAJVCH010540533">
    <property type="protein sequence ID" value="CAG7826623.1"/>
    <property type="molecule type" value="Genomic_DNA"/>
</dbReference>
<accession>A0A8J2L7I2</accession>
<keyword evidence="3" id="KW-1185">Reference proteome</keyword>
<dbReference type="GO" id="GO:0016491">
    <property type="term" value="F:oxidoreductase activity"/>
    <property type="evidence" value="ECO:0007669"/>
    <property type="project" value="InterPro"/>
</dbReference>
<evidence type="ECO:0000313" key="2">
    <source>
        <dbReference type="EMBL" id="CAG7826623.1"/>
    </source>
</evidence>
<protein>
    <recommendedName>
        <fullName evidence="1">[2Fe-2S]-binding domain-containing protein</fullName>
    </recommendedName>
</protein>
<dbReference type="InterPro" id="IPR002888">
    <property type="entry name" value="2Fe-2S-bd"/>
</dbReference>
<dbReference type="GO" id="GO:0005506">
    <property type="term" value="F:iron ion binding"/>
    <property type="evidence" value="ECO:0007669"/>
    <property type="project" value="InterPro"/>
</dbReference>
<reference evidence="2" key="1">
    <citation type="submission" date="2021-06" db="EMBL/GenBank/DDBJ databases">
        <authorList>
            <person name="Hodson N. C."/>
            <person name="Mongue J. A."/>
            <person name="Jaron S. K."/>
        </authorList>
    </citation>
    <scope>NUCLEOTIDE SEQUENCE</scope>
</reference>
<feature type="domain" description="[2Fe-2S]-binding" evidence="1">
    <location>
        <begin position="34"/>
        <end position="108"/>
    </location>
</feature>
<dbReference type="PANTHER" id="PTHR45444:SF3">
    <property type="entry name" value="XANTHINE DEHYDROGENASE"/>
    <property type="match status" value="1"/>
</dbReference>
<evidence type="ECO:0000313" key="3">
    <source>
        <dbReference type="Proteomes" id="UP000708208"/>
    </source>
</evidence>
<name>A0A8J2L7I2_9HEXA</name>
<comment type="caution">
    <text evidence="2">The sequence shown here is derived from an EMBL/GenBank/DDBJ whole genome shotgun (WGS) entry which is preliminary data.</text>
</comment>
<evidence type="ECO:0000259" key="1">
    <source>
        <dbReference type="Pfam" id="PF01799"/>
    </source>
</evidence>
<organism evidence="2 3">
    <name type="scientific">Allacma fusca</name>
    <dbReference type="NCBI Taxonomy" id="39272"/>
    <lineage>
        <taxon>Eukaryota</taxon>
        <taxon>Metazoa</taxon>
        <taxon>Ecdysozoa</taxon>
        <taxon>Arthropoda</taxon>
        <taxon>Hexapoda</taxon>
        <taxon>Collembola</taxon>
        <taxon>Symphypleona</taxon>
        <taxon>Sminthuridae</taxon>
        <taxon>Allacma</taxon>
    </lineage>
</organism>
<dbReference type="AlphaFoldDB" id="A0A8J2L7I2"/>
<dbReference type="Proteomes" id="UP000708208">
    <property type="component" value="Unassembled WGS sequence"/>
</dbReference>